<evidence type="ECO:0000313" key="5">
    <source>
        <dbReference type="EMBL" id="MFD0980290.1"/>
    </source>
</evidence>
<dbReference type="PANTHER" id="PTHR13778:SF47">
    <property type="entry name" value="LIPOPOLYSACCHARIDE 1,3-GALACTOSYLTRANSFERASE"/>
    <property type="match status" value="1"/>
</dbReference>
<dbReference type="Gene3D" id="3.90.550.10">
    <property type="entry name" value="Spore Coat Polysaccharide Biosynthesis Protein SpsA, Chain A"/>
    <property type="match status" value="1"/>
</dbReference>
<evidence type="ECO:0000256" key="1">
    <source>
        <dbReference type="ARBA" id="ARBA00022676"/>
    </source>
</evidence>
<dbReference type="EMBL" id="JBHTJT010000013">
    <property type="protein sequence ID" value="MFD0980290.1"/>
    <property type="molecule type" value="Genomic_DNA"/>
</dbReference>
<dbReference type="SUPFAM" id="SSF53448">
    <property type="entry name" value="Nucleotide-diphospho-sugar transferases"/>
    <property type="match status" value="1"/>
</dbReference>
<evidence type="ECO:0000256" key="4">
    <source>
        <dbReference type="SAM" id="MobiDB-lite"/>
    </source>
</evidence>
<gene>
    <name evidence="5" type="ORF">ACFQ2S_11570</name>
</gene>
<accession>A0ABW3IRD5</accession>
<reference evidence="6" key="1">
    <citation type="journal article" date="2019" name="Int. J. Syst. Evol. Microbiol.">
        <title>The Global Catalogue of Microorganisms (GCM) 10K type strain sequencing project: providing services to taxonomists for standard genome sequencing and annotation.</title>
        <authorList>
            <consortium name="The Broad Institute Genomics Platform"/>
            <consortium name="The Broad Institute Genome Sequencing Center for Infectious Disease"/>
            <person name="Wu L."/>
            <person name="Ma J."/>
        </authorList>
    </citation>
    <scope>NUCLEOTIDE SEQUENCE [LARGE SCALE GENOMIC DNA]</scope>
    <source>
        <strain evidence="6">CCUG 60524</strain>
    </source>
</reference>
<proteinExistence type="predicted"/>
<keyword evidence="1" id="KW-0328">Glycosyltransferase</keyword>
<dbReference type="CDD" id="cd04194">
    <property type="entry name" value="GT8_A4GalT_like"/>
    <property type="match status" value="1"/>
</dbReference>
<protein>
    <submittedName>
        <fullName evidence="5">Glycosyltransferase family 8 protein</fullName>
    </submittedName>
</protein>
<dbReference type="PANTHER" id="PTHR13778">
    <property type="entry name" value="GLYCOSYLTRANSFERASE 8 DOMAIN-CONTAINING PROTEIN"/>
    <property type="match status" value="1"/>
</dbReference>
<evidence type="ECO:0000313" key="6">
    <source>
        <dbReference type="Proteomes" id="UP001597108"/>
    </source>
</evidence>
<organism evidence="5 6">
    <name type="scientific">Tropicimonas aquimaris</name>
    <dbReference type="NCBI Taxonomy" id="914152"/>
    <lineage>
        <taxon>Bacteria</taxon>
        <taxon>Pseudomonadati</taxon>
        <taxon>Pseudomonadota</taxon>
        <taxon>Alphaproteobacteria</taxon>
        <taxon>Rhodobacterales</taxon>
        <taxon>Roseobacteraceae</taxon>
        <taxon>Tropicimonas</taxon>
    </lineage>
</organism>
<keyword evidence="6" id="KW-1185">Reference proteome</keyword>
<dbReference type="RefSeq" id="WP_386074607.1">
    <property type="nucleotide sequence ID" value="NZ_JBHTJT010000013.1"/>
</dbReference>
<name>A0ABW3IRD5_9RHOB</name>
<comment type="caution">
    <text evidence="5">The sequence shown here is derived from an EMBL/GenBank/DDBJ whole genome shotgun (WGS) entry which is preliminary data.</text>
</comment>
<dbReference type="InterPro" id="IPR029044">
    <property type="entry name" value="Nucleotide-diphossugar_trans"/>
</dbReference>
<dbReference type="InterPro" id="IPR050748">
    <property type="entry name" value="Glycosyltrans_8_dom-fam"/>
</dbReference>
<dbReference type="InterPro" id="IPR002495">
    <property type="entry name" value="Glyco_trans_8"/>
</dbReference>
<keyword evidence="3" id="KW-0479">Metal-binding</keyword>
<evidence type="ECO:0000256" key="2">
    <source>
        <dbReference type="ARBA" id="ARBA00022679"/>
    </source>
</evidence>
<sequence>MNLAFGCDDNYALPLGVTLHSLLRHLEPGPRYRAFVIDGGISETNRRRIARIVRSFPDLDVELIWLAPDMADIAGLYTAGHVTSATYFSLQIAELTETTANRVLFLDCDLLIRENILDLWQSEVTERSPLQAVRDFQIPTVASTAGIVSHKRLGLDHTSRYLNAGVLLIDVPAWIAANVTERVLRYLTDYHDALVFRDQEGLNAVLAGMWGELEPRWNVQSAIYDPMLCQGALTEFGDDGIARLQWEGAIYHFTGAQKPWHAACTHPLKPLWLQHLAATSWNDPVSDGSRSVKPNAPLQAHKTKTGTARVTVRYKPAPNDPSSKELVLNLCDAGLADVALWQVFEGDTPAPVGSDTGALRVTWNAYPTSPWLNLVDALADWNPDALSDVLILLPEGTMPEPEVVRNIVGTLNNGVGVVAFRNDADFVDIRTSVLSTTDALSHLSEAPLLPLERSLIGVRAECLQALLGPTSDARPLARHGTRWAAETLILDLALSTGIAELRGGTATDGFDTDTLDDRIGEVGALGLRTEALARLLAQPSLSSELQKRALERLIELNRQRSECVISFVPSLAPSPEDLRKEHANILLRYLPDPCRFILVGDAPWIPVSYAGRVATPLVEQNGQNAGFPRDEIHALQALNDQIDRGATHIAFTRSAFWWRDSYGALFEELDKTGEVLFRDPRIVIYRLRPHAGRKLP</sequence>
<keyword evidence="2" id="KW-0808">Transferase</keyword>
<feature type="region of interest" description="Disordered" evidence="4">
    <location>
        <begin position="286"/>
        <end position="305"/>
    </location>
</feature>
<dbReference type="Proteomes" id="UP001597108">
    <property type="component" value="Unassembled WGS sequence"/>
</dbReference>
<evidence type="ECO:0000256" key="3">
    <source>
        <dbReference type="ARBA" id="ARBA00022723"/>
    </source>
</evidence>
<dbReference type="Pfam" id="PF01501">
    <property type="entry name" value="Glyco_transf_8"/>
    <property type="match status" value="1"/>
</dbReference>